<dbReference type="EMBL" id="PDJG01000001">
    <property type="protein sequence ID" value="PFG32961.1"/>
    <property type="molecule type" value="Genomic_DNA"/>
</dbReference>
<protein>
    <submittedName>
        <fullName evidence="9">NUDIX domain-containing protein</fullName>
    </submittedName>
</protein>
<dbReference type="OrthoDB" id="9802805at2"/>
<evidence type="ECO:0000256" key="4">
    <source>
        <dbReference type="ARBA" id="ARBA00022801"/>
    </source>
</evidence>
<evidence type="ECO:0000313" key="10">
    <source>
        <dbReference type="Proteomes" id="UP000225548"/>
    </source>
</evidence>
<evidence type="ECO:0000256" key="7">
    <source>
        <dbReference type="SAM" id="MobiDB-lite"/>
    </source>
</evidence>
<dbReference type="PANTHER" id="PTHR12992">
    <property type="entry name" value="NUDIX HYDROLASE"/>
    <property type="match status" value="1"/>
</dbReference>
<evidence type="ECO:0000256" key="1">
    <source>
        <dbReference type="ARBA" id="ARBA00001936"/>
    </source>
</evidence>
<dbReference type="PROSITE" id="PS51462">
    <property type="entry name" value="NUDIX"/>
    <property type="match status" value="1"/>
</dbReference>
<dbReference type="Proteomes" id="UP000225548">
    <property type="component" value="Unassembled WGS sequence"/>
</dbReference>
<dbReference type="InterPro" id="IPR015797">
    <property type="entry name" value="NUDIX_hydrolase-like_dom_sf"/>
</dbReference>
<sequence length="238" mass="25023">MTQTSPAAPDAVRARLDALVRLGIDWGAGRGRVPRSAPDSRAVPGPRSAAAQAVRPAAVLVLFGALEGRAGHDPGDIDVLLVERAASLGHHPGQIAFPGGRLDPDDTGPVGAALREATEETGLDADGVEVVGTLAGLPLPVSNHLVTPVLGWWARPSPVGVVDHGECAAVFRVPVSTLLDPENRRLGRVTRGRSSFDSPAFVVEDRVVWGFTGIVLDRVLDGLGWALPWERRLLDIPV</sequence>
<evidence type="ECO:0000256" key="2">
    <source>
        <dbReference type="ARBA" id="ARBA00001946"/>
    </source>
</evidence>
<keyword evidence="3" id="KW-0479">Metal-binding</keyword>
<dbReference type="Gene3D" id="3.90.79.10">
    <property type="entry name" value="Nucleoside Triphosphate Pyrophosphohydrolase"/>
    <property type="match status" value="1"/>
</dbReference>
<dbReference type="GO" id="GO:0010945">
    <property type="term" value="F:coenzyme A diphosphatase activity"/>
    <property type="evidence" value="ECO:0007669"/>
    <property type="project" value="InterPro"/>
</dbReference>
<dbReference type="Pfam" id="PF00293">
    <property type="entry name" value="NUDIX"/>
    <property type="match status" value="1"/>
</dbReference>
<keyword evidence="5" id="KW-0460">Magnesium</keyword>
<dbReference type="CDD" id="cd03426">
    <property type="entry name" value="NUDIX_CoAse_Nudt7"/>
    <property type="match status" value="1"/>
</dbReference>
<feature type="domain" description="Nudix hydrolase" evidence="8">
    <location>
        <begin position="53"/>
        <end position="232"/>
    </location>
</feature>
<reference evidence="9 10" key="1">
    <citation type="submission" date="2017-10" db="EMBL/GenBank/DDBJ databases">
        <title>Sequencing the genomes of 1000 actinobacteria strains.</title>
        <authorList>
            <person name="Klenk H.-P."/>
        </authorList>
    </citation>
    <scope>NUCLEOTIDE SEQUENCE [LARGE SCALE GENOMIC DNA]</scope>
    <source>
        <strain evidence="9 10">DSM 18966</strain>
    </source>
</reference>
<comment type="cofactor">
    <cofactor evidence="2">
        <name>Mg(2+)</name>
        <dbReference type="ChEBI" id="CHEBI:18420"/>
    </cofactor>
</comment>
<dbReference type="RefSeq" id="WP_098454250.1">
    <property type="nucleotide sequence ID" value="NZ_PDJG01000001.1"/>
</dbReference>
<evidence type="ECO:0000256" key="5">
    <source>
        <dbReference type="ARBA" id="ARBA00022842"/>
    </source>
</evidence>
<proteinExistence type="predicted"/>
<evidence type="ECO:0000313" key="9">
    <source>
        <dbReference type="EMBL" id="PFG32961.1"/>
    </source>
</evidence>
<accession>A0A2A9E310</accession>
<comment type="cofactor">
    <cofactor evidence="1">
        <name>Mn(2+)</name>
        <dbReference type="ChEBI" id="CHEBI:29035"/>
    </cofactor>
</comment>
<comment type="caution">
    <text evidence="9">The sequence shown here is derived from an EMBL/GenBank/DDBJ whole genome shotgun (WGS) entry which is preliminary data.</text>
</comment>
<organism evidence="9 10">
    <name type="scientific">Sanguibacter antarcticus</name>
    <dbReference type="NCBI Taxonomy" id="372484"/>
    <lineage>
        <taxon>Bacteria</taxon>
        <taxon>Bacillati</taxon>
        <taxon>Actinomycetota</taxon>
        <taxon>Actinomycetes</taxon>
        <taxon>Micrococcales</taxon>
        <taxon>Sanguibacteraceae</taxon>
        <taxon>Sanguibacter</taxon>
    </lineage>
</organism>
<dbReference type="SUPFAM" id="SSF55811">
    <property type="entry name" value="Nudix"/>
    <property type="match status" value="1"/>
</dbReference>
<keyword evidence="6" id="KW-0464">Manganese</keyword>
<keyword evidence="4" id="KW-0378">Hydrolase</keyword>
<evidence type="ECO:0000259" key="8">
    <source>
        <dbReference type="PROSITE" id="PS51462"/>
    </source>
</evidence>
<name>A0A2A9E310_9MICO</name>
<evidence type="ECO:0000256" key="3">
    <source>
        <dbReference type="ARBA" id="ARBA00022723"/>
    </source>
</evidence>
<evidence type="ECO:0000256" key="6">
    <source>
        <dbReference type="ARBA" id="ARBA00023211"/>
    </source>
</evidence>
<keyword evidence="10" id="KW-1185">Reference proteome</keyword>
<feature type="region of interest" description="Disordered" evidence="7">
    <location>
        <begin position="30"/>
        <end position="49"/>
    </location>
</feature>
<dbReference type="InterPro" id="IPR045121">
    <property type="entry name" value="CoAse"/>
</dbReference>
<dbReference type="AlphaFoldDB" id="A0A2A9E310"/>
<dbReference type="GO" id="GO:0046872">
    <property type="term" value="F:metal ion binding"/>
    <property type="evidence" value="ECO:0007669"/>
    <property type="project" value="UniProtKB-KW"/>
</dbReference>
<dbReference type="InterPro" id="IPR000086">
    <property type="entry name" value="NUDIX_hydrolase_dom"/>
</dbReference>
<dbReference type="PANTHER" id="PTHR12992:SF11">
    <property type="entry name" value="MITOCHONDRIAL COENZYME A DIPHOSPHATASE NUDT8"/>
    <property type="match status" value="1"/>
</dbReference>
<gene>
    <name evidence="9" type="ORF">ATL42_0813</name>
</gene>